<dbReference type="Proteomes" id="UP001164746">
    <property type="component" value="Chromosome 5"/>
</dbReference>
<dbReference type="PANTHER" id="PTHR46963">
    <property type="entry name" value="SIMILAR TO RIKEN CDNA E130308A19"/>
    <property type="match status" value="1"/>
</dbReference>
<gene>
    <name evidence="2" type="ORF">MAR_019467</name>
</gene>
<evidence type="ECO:0000256" key="1">
    <source>
        <dbReference type="SAM" id="MobiDB-lite"/>
    </source>
</evidence>
<evidence type="ECO:0000313" key="3">
    <source>
        <dbReference type="Proteomes" id="UP001164746"/>
    </source>
</evidence>
<organism evidence="2 3">
    <name type="scientific">Mya arenaria</name>
    <name type="common">Soft-shell clam</name>
    <dbReference type="NCBI Taxonomy" id="6604"/>
    <lineage>
        <taxon>Eukaryota</taxon>
        <taxon>Metazoa</taxon>
        <taxon>Spiralia</taxon>
        <taxon>Lophotrochozoa</taxon>
        <taxon>Mollusca</taxon>
        <taxon>Bivalvia</taxon>
        <taxon>Autobranchia</taxon>
        <taxon>Heteroconchia</taxon>
        <taxon>Euheterodonta</taxon>
        <taxon>Imparidentia</taxon>
        <taxon>Neoheterodontei</taxon>
        <taxon>Myida</taxon>
        <taxon>Myoidea</taxon>
        <taxon>Myidae</taxon>
        <taxon>Mya</taxon>
    </lineage>
</organism>
<reference evidence="2" key="1">
    <citation type="submission" date="2022-11" db="EMBL/GenBank/DDBJ databases">
        <title>Centuries of genome instability and evolution in soft-shell clam transmissible cancer (bioRxiv).</title>
        <authorList>
            <person name="Hart S.F.M."/>
            <person name="Yonemitsu M.A."/>
            <person name="Giersch R.M."/>
            <person name="Beal B.F."/>
            <person name="Arriagada G."/>
            <person name="Davis B.W."/>
            <person name="Ostrander E.A."/>
            <person name="Goff S.P."/>
            <person name="Metzger M.J."/>
        </authorList>
    </citation>
    <scope>NUCLEOTIDE SEQUENCE</scope>
    <source>
        <strain evidence="2">MELC-2E11</strain>
        <tissue evidence="2">Siphon/mantle</tissue>
    </source>
</reference>
<feature type="compositionally biased region" description="Polar residues" evidence="1">
    <location>
        <begin position="1"/>
        <end position="13"/>
    </location>
</feature>
<name>A0ABY7E271_MYAAR</name>
<sequence length="226" mass="25358">MQSAEPSSRTGQSCPELVELTSDEVRKRIENGENKNTMKKTHFKTTDFGREKKEIYQIEQDLLDAYVANFILSVRKADGAEYEPTTIRNIVSSLDRKLKRQKYPFNLIAEQTNTFHLTRVALRSETKSLERLGKGNKLLITDEKINMVYEKRILGQSSDASFLNTIGRCRALTIIMCAGISGAESDKHVRGQTKKTGCYVKNVCNARGHRTLSGSCLQAVCSATTN</sequence>
<dbReference type="PANTHER" id="PTHR46963:SF4">
    <property type="entry name" value="HYPOTHETICAL PROTEIN MGC115716"/>
    <property type="match status" value="1"/>
</dbReference>
<keyword evidence="3" id="KW-1185">Reference proteome</keyword>
<dbReference type="EMBL" id="CP111016">
    <property type="protein sequence ID" value="WAR04098.1"/>
    <property type="molecule type" value="Genomic_DNA"/>
</dbReference>
<proteinExistence type="predicted"/>
<feature type="region of interest" description="Disordered" evidence="1">
    <location>
        <begin position="1"/>
        <end position="21"/>
    </location>
</feature>
<accession>A0ABY7E271</accession>
<dbReference type="InterPro" id="IPR042838">
    <property type="entry name" value="KIAA1958"/>
</dbReference>
<evidence type="ECO:0000313" key="2">
    <source>
        <dbReference type="EMBL" id="WAR04098.1"/>
    </source>
</evidence>
<protein>
    <submittedName>
        <fullName evidence="2">Uncharacterized protein</fullName>
    </submittedName>
</protein>